<keyword evidence="1" id="KW-0472">Membrane</keyword>
<keyword evidence="1" id="KW-0812">Transmembrane</keyword>
<accession>A0A5M9JT28</accession>
<proteinExistence type="predicted"/>
<dbReference type="EMBL" id="VICG01000006">
    <property type="protein sequence ID" value="KAA8570952.1"/>
    <property type="molecule type" value="Genomic_DNA"/>
</dbReference>
<dbReference type="AlphaFoldDB" id="A0A5M9JT28"/>
<evidence type="ECO:0000256" key="1">
    <source>
        <dbReference type="SAM" id="Phobius"/>
    </source>
</evidence>
<evidence type="ECO:0000313" key="3">
    <source>
        <dbReference type="Proteomes" id="UP000322873"/>
    </source>
</evidence>
<keyword evidence="3" id="KW-1185">Reference proteome</keyword>
<reference evidence="2 3" key="1">
    <citation type="submission" date="2019-06" db="EMBL/GenBank/DDBJ databases">
        <title>Genome Sequence of the Brown Rot Fungal Pathogen Monilinia fructicola.</title>
        <authorList>
            <person name="De Miccolis Angelini R.M."/>
            <person name="Landi L."/>
            <person name="Abate D."/>
            <person name="Pollastro S."/>
            <person name="Romanazzi G."/>
            <person name="Faretra F."/>
        </authorList>
    </citation>
    <scope>NUCLEOTIDE SEQUENCE [LARGE SCALE GENOMIC DNA]</scope>
    <source>
        <strain evidence="2 3">Mfrc123</strain>
    </source>
</reference>
<protein>
    <submittedName>
        <fullName evidence="2">Uncharacterized protein</fullName>
    </submittedName>
</protein>
<comment type="caution">
    <text evidence="2">The sequence shown here is derived from an EMBL/GenBank/DDBJ whole genome shotgun (WGS) entry which is preliminary data.</text>
</comment>
<feature type="transmembrane region" description="Helical" evidence="1">
    <location>
        <begin position="6"/>
        <end position="27"/>
    </location>
</feature>
<evidence type="ECO:0000313" key="2">
    <source>
        <dbReference type="EMBL" id="KAA8570952.1"/>
    </source>
</evidence>
<sequence length="75" mass="8510">MFLVPHILALIPVASIALFISSNISLLPTSKPRTVHVNQTIQEPWFLFLCFSAHKSDYTDDAIEFDGFEGFVLLW</sequence>
<dbReference type="Proteomes" id="UP000322873">
    <property type="component" value="Unassembled WGS sequence"/>
</dbReference>
<organism evidence="2 3">
    <name type="scientific">Monilinia fructicola</name>
    <name type="common">Brown rot fungus</name>
    <name type="synonym">Ciboria fructicola</name>
    <dbReference type="NCBI Taxonomy" id="38448"/>
    <lineage>
        <taxon>Eukaryota</taxon>
        <taxon>Fungi</taxon>
        <taxon>Dikarya</taxon>
        <taxon>Ascomycota</taxon>
        <taxon>Pezizomycotina</taxon>
        <taxon>Leotiomycetes</taxon>
        <taxon>Helotiales</taxon>
        <taxon>Sclerotiniaceae</taxon>
        <taxon>Monilinia</taxon>
    </lineage>
</organism>
<name>A0A5M9JT28_MONFR</name>
<keyword evidence="1" id="KW-1133">Transmembrane helix</keyword>
<gene>
    <name evidence="2" type="ORF">EYC84_000329</name>
</gene>